<dbReference type="EMBL" id="BAABJM010000005">
    <property type="protein sequence ID" value="GAA5063135.1"/>
    <property type="molecule type" value="Genomic_DNA"/>
</dbReference>
<evidence type="ECO:0008006" key="3">
    <source>
        <dbReference type="Google" id="ProtNLM"/>
    </source>
</evidence>
<dbReference type="Gene3D" id="1.10.287.1060">
    <property type="entry name" value="ESAT-6-like"/>
    <property type="match status" value="1"/>
</dbReference>
<dbReference type="Proteomes" id="UP001500603">
    <property type="component" value="Unassembled WGS sequence"/>
</dbReference>
<gene>
    <name evidence="1" type="ORF">GCM10023318_47460</name>
</gene>
<protein>
    <recommendedName>
        <fullName evidence="3">WXG100 family type VII secretion target</fullName>
    </recommendedName>
</protein>
<comment type="caution">
    <text evidence="1">The sequence shown here is derived from an EMBL/GenBank/DDBJ whole genome shotgun (WGS) entry which is preliminary data.</text>
</comment>
<sequence length="99" mass="10612">MPDNVPVEVDTAKLHNVAGTMINISGRVGEIVWGLKNTLNAKGYPWGHDNYGDKFTEGEEGYSTSSKNLLNGADNMVTSLAQFGNGMGDAANKMDDMDT</sequence>
<dbReference type="RefSeq" id="WP_345497985.1">
    <property type="nucleotide sequence ID" value="NZ_BAABJM010000005.1"/>
</dbReference>
<organism evidence="1 2">
    <name type="scientific">Nocardia callitridis</name>
    <dbReference type="NCBI Taxonomy" id="648753"/>
    <lineage>
        <taxon>Bacteria</taxon>
        <taxon>Bacillati</taxon>
        <taxon>Actinomycetota</taxon>
        <taxon>Actinomycetes</taxon>
        <taxon>Mycobacteriales</taxon>
        <taxon>Nocardiaceae</taxon>
        <taxon>Nocardia</taxon>
    </lineage>
</organism>
<accession>A0ABP9KPR0</accession>
<evidence type="ECO:0000313" key="2">
    <source>
        <dbReference type="Proteomes" id="UP001500603"/>
    </source>
</evidence>
<proteinExistence type="predicted"/>
<reference evidence="2" key="1">
    <citation type="journal article" date="2019" name="Int. J. Syst. Evol. Microbiol.">
        <title>The Global Catalogue of Microorganisms (GCM) 10K type strain sequencing project: providing services to taxonomists for standard genome sequencing and annotation.</title>
        <authorList>
            <consortium name="The Broad Institute Genomics Platform"/>
            <consortium name="The Broad Institute Genome Sequencing Center for Infectious Disease"/>
            <person name="Wu L."/>
            <person name="Ma J."/>
        </authorList>
    </citation>
    <scope>NUCLEOTIDE SEQUENCE [LARGE SCALE GENOMIC DNA]</scope>
    <source>
        <strain evidence="2">JCM 18298</strain>
    </source>
</reference>
<keyword evidence="2" id="KW-1185">Reference proteome</keyword>
<evidence type="ECO:0000313" key="1">
    <source>
        <dbReference type="EMBL" id="GAA5063135.1"/>
    </source>
</evidence>
<name>A0ABP9KPR0_9NOCA</name>